<dbReference type="AlphaFoldDB" id="A0A8S9JL52"/>
<feature type="compositionally biased region" description="Basic and acidic residues" evidence="1">
    <location>
        <begin position="75"/>
        <end position="86"/>
    </location>
</feature>
<feature type="compositionally biased region" description="Basic and acidic residues" evidence="1">
    <location>
        <begin position="41"/>
        <end position="56"/>
    </location>
</feature>
<evidence type="ECO:0000313" key="3">
    <source>
        <dbReference type="Proteomes" id="UP000712281"/>
    </source>
</evidence>
<dbReference type="EMBL" id="QGKW02001660">
    <property type="protein sequence ID" value="KAF2582216.1"/>
    <property type="molecule type" value="Genomic_DNA"/>
</dbReference>
<sequence length="86" mass="9749">MELFVREDAQDEESDKDEDVGEIDKDINEEMDDSQVNHPENPNETHERETIPRTENEGDQSVNAGPPRPSVGEEDVAREQVEDVGE</sequence>
<comment type="caution">
    <text evidence="2">The sequence shown here is derived from an EMBL/GenBank/DDBJ whole genome shotgun (WGS) entry which is preliminary data.</text>
</comment>
<evidence type="ECO:0000256" key="1">
    <source>
        <dbReference type="SAM" id="MobiDB-lite"/>
    </source>
</evidence>
<evidence type="ECO:0000313" key="2">
    <source>
        <dbReference type="EMBL" id="KAF2582216.1"/>
    </source>
</evidence>
<proteinExistence type="predicted"/>
<gene>
    <name evidence="2" type="ORF">F2Q68_00005156</name>
</gene>
<dbReference type="Proteomes" id="UP000712281">
    <property type="component" value="Unassembled WGS sequence"/>
</dbReference>
<feature type="compositionally biased region" description="Acidic residues" evidence="1">
    <location>
        <begin position="9"/>
        <end position="21"/>
    </location>
</feature>
<accession>A0A8S9JL52</accession>
<name>A0A8S9JL52_BRACR</name>
<protein>
    <submittedName>
        <fullName evidence="2">Uncharacterized protein</fullName>
    </submittedName>
</protein>
<reference evidence="2" key="1">
    <citation type="submission" date="2019-12" db="EMBL/GenBank/DDBJ databases">
        <title>Genome sequencing and annotation of Brassica cretica.</title>
        <authorList>
            <person name="Studholme D.J."/>
            <person name="Sarris P.F."/>
        </authorList>
    </citation>
    <scope>NUCLEOTIDE SEQUENCE</scope>
    <source>
        <strain evidence="2">PFS-001/15</strain>
        <tissue evidence="2">Leaf</tissue>
    </source>
</reference>
<feature type="region of interest" description="Disordered" evidence="1">
    <location>
        <begin position="1"/>
        <end position="86"/>
    </location>
</feature>
<organism evidence="2 3">
    <name type="scientific">Brassica cretica</name>
    <name type="common">Mustard</name>
    <dbReference type="NCBI Taxonomy" id="69181"/>
    <lineage>
        <taxon>Eukaryota</taxon>
        <taxon>Viridiplantae</taxon>
        <taxon>Streptophyta</taxon>
        <taxon>Embryophyta</taxon>
        <taxon>Tracheophyta</taxon>
        <taxon>Spermatophyta</taxon>
        <taxon>Magnoliopsida</taxon>
        <taxon>eudicotyledons</taxon>
        <taxon>Gunneridae</taxon>
        <taxon>Pentapetalae</taxon>
        <taxon>rosids</taxon>
        <taxon>malvids</taxon>
        <taxon>Brassicales</taxon>
        <taxon>Brassicaceae</taxon>
        <taxon>Brassiceae</taxon>
        <taxon>Brassica</taxon>
    </lineage>
</organism>